<dbReference type="Pfam" id="PF23202">
    <property type="entry name" value="PAH_ZNF598"/>
    <property type="match status" value="1"/>
</dbReference>
<feature type="compositionally biased region" description="Polar residues" evidence="1">
    <location>
        <begin position="253"/>
        <end position="265"/>
    </location>
</feature>
<feature type="compositionally biased region" description="Low complexity" evidence="1">
    <location>
        <begin position="169"/>
        <end position="184"/>
    </location>
</feature>
<comment type="caution">
    <text evidence="3">The sequence shown here is derived from an EMBL/GenBank/DDBJ whole genome shotgun (WGS) entry which is preliminary data.</text>
</comment>
<evidence type="ECO:0000313" key="4">
    <source>
        <dbReference type="Proteomes" id="UP001632037"/>
    </source>
</evidence>
<organism evidence="3 4">
    <name type="scientific">Phytophthora oleae</name>
    <dbReference type="NCBI Taxonomy" id="2107226"/>
    <lineage>
        <taxon>Eukaryota</taxon>
        <taxon>Sar</taxon>
        <taxon>Stramenopiles</taxon>
        <taxon>Oomycota</taxon>
        <taxon>Peronosporomycetes</taxon>
        <taxon>Peronosporales</taxon>
        <taxon>Peronosporaceae</taxon>
        <taxon>Phytophthora</taxon>
    </lineage>
</organism>
<dbReference type="AlphaFoldDB" id="A0ABD3FHX9"/>
<evidence type="ECO:0000313" key="3">
    <source>
        <dbReference type="EMBL" id="KAL3666525.1"/>
    </source>
</evidence>
<evidence type="ECO:0000256" key="1">
    <source>
        <dbReference type="SAM" id="MobiDB-lite"/>
    </source>
</evidence>
<feature type="region of interest" description="Disordered" evidence="1">
    <location>
        <begin position="88"/>
        <end position="115"/>
    </location>
</feature>
<reference evidence="3 4" key="1">
    <citation type="submission" date="2024-09" db="EMBL/GenBank/DDBJ databases">
        <title>Genome sequencing and assembly of Phytophthora oleae, isolate VK10A, causative agent of rot of olive drupes.</title>
        <authorList>
            <person name="Conti Taguali S."/>
            <person name="Riolo M."/>
            <person name="La Spada F."/>
            <person name="Cacciola S.O."/>
            <person name="Dionisio G."/>
        </authorList>
    </citation>
    <scope>NUCLEOTIDE SEQUENCE [LARGE SCALE GENOMIC DNA]</scope>
    <source>
        <strain evidence="3 4">VK10A</strain>
    </source>
</reference>
<dbReference type="InterPro" id="IPR057634">
    <property type="entry name" value="PAH_ZNF598/HEL2"/>
</dbReference>
<protein>
    <recommendedName>
        <fullName evidence="2">ZNF598/HEL2 PAH domain-containing protein</fullName>
    </recommendedName>
</protein>
<proteinExistence type="predicted"/>
<evidence type="ECO:0000259" key="2">
    <source>
        <dbReference type="Pfam" id="PF23202"/>
    </source>
</evidence>
<feature type="region of interest" description="Disordered" evidence="1">
    <location>
        <begin position="21"/>
        <end position="62"/>
    </location>
</feature>
<dbReference type="EMBL" id="JBIMZQ010000016">
    <property type="protein sequence ID" value="KAL3666525.1"/>
    <property type="molecule type" value="Genomic_DNA"/>
</dbReference>
<feature type="region of interest" description="Disordered" evidence="1">
    <location>
        <begin position="144"/>
        <end position="205"/>
    </location>
</feature>
<dbReference type="Proteomes" id="UP001632037">
    <property type="component" value="Unassembled WGS sequence"/>
</dbReference>
<feature type="domain" description="ZNF598/HEL2 PAH" evidence="2">
    <location>
        <begin position="306"/>
        <end position="375"/>
    </location>
</feature>
<sequence>MERDSSLADFFENRYAKTVTPGGAPFCSEAQSAEDDKQSPSFVSMASRPLLPGRPGNVTRSPVRPKVALRWTNNVAAAPIAPKVALSPVKRWPPPKVEAPLQAPGGMTLASEAAPQPAVEKKTAVSAFQSARAVFEAKKTFAAAPPPPPIGHSFRFPAQAPPSVEKQHSATSDLSASSCSTLNSESDRKLEESVAVNHKPESSSPVHVVVKKMEEEFARDTHSGQVALTELPYHVDSVPPSPAKVGQAPPPQNTMTVNPSQEKASNQNEIDPFRLLLPVDSIPRLPHEITCVYDEAAIEMEKNIKKVVRKLLKKDKVQLEEFKVNSRLFGTDFMDAHAYLETLVKNFGSIRALQLVPCLLSIQPNLVKSNALLLTAKNYLLRNEEDMKRELQRLQLLSSKKIAGFSANTDTEATPATVEVCGGNAIEVSSVAITKATPPVDDVVFPTSGCAISVPAQIGTAQPPPLKIVPVLMAESAQQPGTEKVKSVTESKTVEPMPEPQVVIHAETPPPLLNIAVSAPSRKTTTAPMQKLAPTPVANKPAELEMPIDAEKEFIPENLFGETFKLISPGNKQKAQQTGVPAAPISPASSVHSFDEAESLFGERLSPSSRTSSARRKTVTWGDTQTVEVPVPDKVSVVKTAKKPAPLLFGLATAAAFESDENESDFSD</sequence>
<gene>
    <name evidence="3" type="ORF">V7S43_008158</name>
</gene>
<keyword evidence="4" id="KW-1185">Reference proteome</keyword>
<feature type="region of interest" description="Disordered" evidence="1">
    <location>
        <begin position="241"/>
        <end position="265"/>
    </location>
</feature>
<name>A0ABD3FHX9_9STRA</name>
<accession>A0ABD3FHX9</accession>